<comment type="subcellular location">
    <subcellularLocation>
        <location evidence="1">Membrane</location>
    </subcellularLocation>
</comment>
<feature type="domain" description="Bacterial surface antigen (D15)" evidence="5">
    <location>
        <begin position="285"/>
        <end position="580"/>
    </location>
</feature>
<comment type="caution">
    <text evidence="7">The sequence shown here is derived from an EMBL/GenBank/DDBJ whole genome shotgun (WGS) entry which is preliminary data.</text>
</comment>
<name>A0A917AI59_9RHOB</name>
<dbReference type="GO" id="GO:0019867">
    <property type="term" value="C:outer membrane"/>
    <property type="evidence" value="ECO:0007669"/>
    <property type="project" value="InterPro"/>
</dbReference>
<evidence type="ECO:0000256" key="1">
    <source>
        <dbReference type="ARBA" id="ARBA00004370"/>
    </source>
</evidence>
<dbReference type="Gene3D" id="2.40.160.50">
    <property type="entry name" value="membrane protein fhac: a member of the omp85/tpsb transporter family"/>
    <property type="match status" value="1"/>
</dbReference>
<evidence type="ECO:0000259" key="6">
    <source>
        <dbReference type="Pfam" id="PF07244"/>
    </source>
</evidence>
<dbReference type="Proteomes" id="UP000606730">
    <property type="component" value="Unassembled WGS sequence"/>
</dbReference>
<dbReference type="PANTHER" id="PTHR12815:SF18">
    <property type="entry name" value="SORTING AND ASSEMBLY MACHINERY COMPONENT 50 HOMOLOG"/>
    <property type="match status" value="1"/>
</dbReference>
<keyword evidence="8" id="KW-1185">Reference proteome</keyword>
<evidence type="ECO:0000313" key="7">
    <source>
        <dbReference type="EMBL" id="GGE54609.1"/>
    </source>
</evidence>
<accession>A0A917AI59</accession>
<proteinExistence type="predicted"/>
<dbReference type="Pfam" id="PF07244">
    <property type="entry name" value="POTRA"/>
    <property type="match status" value="1"/>
</dbReference>
<keyword evidence="2" id="KW-1134">Transmembrane beta strand</keyword>
<dbReference type="Pfam" id="PF01103">
    <property type="entry name" value="Omp85"/>
    <property type="match status" value="1"/>
</dbReference>
<evidence type="ECO:0000256" key="2">
    <source>
        <dbReference type="ARBA" id="ARBA00022452"/>
    </source>
</evidence>
<dbReference type="InterPro" id="IPR039910">
    <property type="entry name" value="D15-like"/>
</dbReference>
<dbReference type="InterPro" id="IPR000184">
    <property type="entry name" value="Bac_surfAg_D15"/>
</dbReference>
<keyword evidence="3" id="KW-0812">Transmembrane</keyword>
<reference evidence="7" key="2">
    <citation type="submission" date="2020-09" db="EMBL/GenBank/DDBJ databases">
        <authorList>
            <person name="Sun Q."/>
            <person name="Zhou Y."/>
        </authorList>
    </citation>
    <scope>NUCLEOTIDE SEQUENCE</scope>
    <source>
        <strain evidence="7">CGMCC 1.16012</strain>
    </source>
</reference>
<evidence type="ECO:0000256" key="4">
    <source>
        <dbReference type="ARBA" id="ARBA00023136"/>
    </source>
</evidence>
<dbReference type="AlphaFoldDB" id="A0A917AI59"/>
<evidence type="ECO:0000259" key="5">
    <source>
        <dbReference type="Pfam" id="PF01103"/>
    </source>
</evidence>
<gene>
    <name evidence="7" type="ORF">GCM10011517_22810</name>
</gene>
<organism evidence="7 8">
    <name type="scientific">Actibacterium pelagium</name>
    <dbReference type="NCBI Taxonomy" id="2029103"/>
    <lineage>
        <taxon>Bacteria</taxon>
        <taxon>Pseudomonadati</taxon>
        <taxon>Pseudomonadota</taxon>
        <taxon>Alphaproteobacteria</taxon>
        <taxon>Rhodobacterales</taxon>
        <taxon>Roseobacteraceae</taxon>
        <taxon>Actibacterium</taxon>
    </lineage>
</organism>
<reference evidence="7" key="1">
    <citation type="journal article" date="2014" name="Int. J. Syst. Evol. Microbiol.">
        <title>Complete genome sequence of Corynebacterium casei LMG S-19264T (=DSM 44701T), isolated from a smear-ripened cheese.</title>
        <authorList>
            <consortium name="US DOE Joint Genome Institute (JGI-PGF)"/>
            <person name="Walter F."/>
            <person name="Albersmeier A."/>
            <person name="Kalinowski J."/>
            <person name="Ruckert C."/>
        </authorList>
    </citation>
    <scope>NUCLEOTIDE SEQUENCE</scope>
    <source>
        <strain evidence="7">CGMCC 1.16012</strain>
    </source>
</reference>
<keyword evidence="4" id="KW-0472">Membrane</keyword>
<dbReference type="Gene3D" id="3.10.20.310">
    <property type="entry name" value="membrane protein fhac"/>
    <property type="match status" value="1"/>
</dbReference>
<feature type="domain" description="POTRA" evidence="6">
    <location>
        <begin position="185"/>
        <end position="256"/>
    </location>
</feature>
<evidence type="ECO:0000313" key="8">
    <source>
        <dbReference type="Proteomes" id="UP000606730"/>
    </source>
</evidence>
<dbReference type="EMBL" id="BMKN01000002">
    <property type="protein sequence ID" value="GGE54609.1"/>
    <property type="molecule type" value="Genomic_DNA"/>
</dbReference>
<sequence>MALSGPAFATELRLSLSPDNGDLRDRLRSASLVATLVGDDSVPSSDLLAAARADYGRLISVLYAQAHYGPQISIRADGREVSGIPAFAGPTKIDRISISVSVGPAFTFGRAAAGPLAPQTTLPTGYASGQPARVDTIRDAASSAVKGWRDAGYAKAAIADQRIVADHRGAVLNSDLTLDPGPKLRFGRVAVSDDSAVRPDRIKEIAGVPEGRVFAPEEIARSAQRLRKTGAFRSVSISEDEGIGPNQTQELTIDVVDEKPRRIGVGAEVSSLEGLTLSGLWMHRNLLGGAERLRLEAEVSGIGGGGEQDYGLSARFDRPATFGPDTGLYLGASLADISEPDYDERNLRLEAGLTQQVSDDFYAEVGVSVLRSEFTDDLGSRSRSFLMFPVRGTLDQRDNPMDARTGKYLDLQLMPMIGLNDSSAGLRLQADTRWYHGFGEEDRHVAAVRLQAGSVIGLAQNDIPPSLLFFSGGGGTVRGQSYQSLGVDLGGGDTVGGRSFLGASAELRLAATKKFGVVGFADFGLIGDEAFGGDIATHAGAGLGLRYNTGVGPIRFDLAAPVGGDTGDGVQIYIGIGQAF</sequence>
<evidence type="ECO:0000256" key="3">
    <source>
        <dbReference type="ARBA" id="ARBA00022692"/>
    </source>
</evidence>
<dbReference type="PANTHER" id="PTHR12815">
    <property type="entry name" value="SORTING AND ASSEMBLY MACHINERY SAMM50 PROTEIN FAMILY MEMBER"/>
    <property type="match status" value="1"/>
</dbReference>
<protein>
    <submittedName>
        <fullName evidence="7">Outer membrane protein assembly factor</fullName>
    </submittedName>
</protein>
<dbReference type="InterPro" id="IPR010827">
    <property type="entry name" value="BamA/TamA_POTRA"/>
</dbReference>